<dbReference type="Gene3D" id="1.20.1280.50">
    <property type="match status" value="1"/>
</dbReference>
<feature type="domain" description="F-box" evidence="1">
    <location>
        <begin position="8"/>
        <end position="48"/>
    </location>
</feature>
<dbReference type="InterPro" id="IPR006527">
    <property type="entry name" value="F-box-assoc_dom_typ1"/>
</dbReference>
<name>A0AAV0G245_9ASTE</name>
<dbReference type="EMBL" id="CAMAPF010001034">
    <property type="protein sequence ID" value="CAH9141987.1"/>
    <property type="molecule type" value="Genomic_DNA"/>
</dbReference>
<dbReference type="InterPro" id="IPR050796">
    <property type="entry name" value="SCF_F-box_component"/>
</dbReference>
<sequence length="377" mass="42316">MSSGAPFLLIEIISDILKRLPVKFLIRFQSVCKLWKNLIKSPSFIASHLDHSGREYPSFISRCGHTVSGISFHSFLDRDMQLRRVQNHTLFDSIKYPRIVGSCNGLLCVQDKTPGSFMSPLYLCNPAISEVIQVPRSRPSMDLCYLSSVGFAFSPTINDYKIVIPYVKQSDMEFGFEAYSVTTNSWKNIGMGSFKGIRHCTDGITLNGSMFWIASQRGLAIHEREYNAILSLDLAMDELRLILLPPSSSKDIPILTVYENRLAAFQTSLTINPRNCLIELWVIEEGIGISWSKILSCGPYPHIVAPLTIWRNQIVYDVFPEYSVEGDDENDAAGSFMFDPTSNEVKVLCSGRHGTLGAVFPYVESLVPISNIHTRSH</sequence>
<keyword evidence="3" id="KW-1185">Reference proteome</keyword>
<dbReference type="Pfam" id="PF07734">
    <property type="entry name" value="FBA_1"/>
    <property type="match status" value="1"/>
</dbReference>
<evidence type="ECO:0000259" key="1">
    <source>
        <dbReference type="SMART" id="SM00256"/>
    </source>
</evidence>
<proteinExistence type="predicted"/>
<dbReference type="NCBIfam" id="TIGR01640">
    <property type="entry name" value="F_box_assoc_1"/>
    <property type="match status" value="1"/>
</dbReference>
<dbReference type="InterPro" id="IPR036047">
    <property type="entry name" value="F-box-like_dom_sf"/>
</dbReference>
<gene>
    <name evidence="2" type="ORF">CEPIT_LOCUS39551</name>
</gene>
<dbReference type="InterPro" id="IPR017451">
    <property type="entry name" value="F-box-assoc_interact_dom"/>
</dbReference>
<organism evidence="2 3">
    <name type="scientific">Cuscuta epithymum</name>
    <dbReference type="NCBI Taxonomy" id="186058"/>
    <lineage>
        <taxon>Eukaryota</taxon>
        <taxon>Viridiplantae</taxon>
        <taxon>Streptophyta</taxon>
        <taxon>Embryophyta</taxon>
        <taxon>Tracheophyta</taxon>
        <taxon>Spermatophyta</taxon>
        <taxon>Magnoliopsida</taxon>
        <taxon>eudicotyledons</taxon>
        <taxon>Gunneridae</taxon>
        <taxon>Pentapetalae</taxon>
        <taxon>asterids</taxon>
        <taxon>lamiids</taxon>
        <taxon>Solanales</taxon>
        <taxon>Convolvulaceae</taxon>
        <taxon>Cuscuteae</taxon>
        <taxon>Cuscuta</taxon>
        <taxon>Cuscuta subgen. Cuscuta</taxon>
    </lineage>
</organism>
<dbReference type="Pfam" id="PF00646">
    <property type="entry name" value="F-box"/>
    <property type="match status" value="1"/>
</dbReference>
<dbReference type="AlphaFoldDB" id="A0AAV0G245"/>
<evidence type="ECO:0000313" key="2">
    <source>
        <dbReference type="EMBL" id="CAH9141987.1"/>
    </source>
</evidence>
<dbReference type="SMART" id="SM00256">
    <property type="entry name" value="FBOX"/>
    <property type="match status" value="1"/>
</dbReference>
<reference evidence="2" key="1">
    <citation type="submission" date="2022-07" db="EMBL/GenBank/DDBJ databases">
        <authorList>
            <person name="Macas J."/>
            <person name="Novak P."/>
            <person name="Neumann P."/>
        </authorList>
    </citation>
    <scope>NUCLEOTIDE SEQUENCE</scope>
</reference>
<protein>
    <recommendedName>
        <fullName evidence="1">F-box domain-containing protein</fullName>
    </recommendedName>
</protein>
<dbReference type="PANTHER" id="PTHR31672">
    <property type="entry name" value="BNACNNG10540D PROTEIN"/>
    <property type="match status" value="1"/>
</dbReference>
<comment type="caution">
    <text evidence="2">The sequence shown here is derived from an EMBL/GenBank/DDBJ whole genome shotgun (WGS) entry which is preliminary data.</text>
</comment>
<dbReference type="Proteomes" id="UP001152523">
    <property type="component" value="Unassembled WGS sequence"/>
</dbReference>
<dbReference type="PANTHER" id="PTHR31672:SF10">
    <property type="entry name" value="F-BOX DOMAIN-CONTAINING PROTEIN"/>
    <property type="match status" value="1"/>
</dbReference>
<dbReference type="InterPro" id="IPR001810">
    <property type="entry name" value="F-box_dom"/>
</dbReference>
<dbReference type="SUPFAM" id="SSF81383">
    <property type="entry name" value="F-box domain"/>
    <property type="match status" value="1"/>
</dbReference>
<evidence type="ECO:0000313" key="3">
    <source>
        <dbReference type="Proteomes" id="UP001152523"/>
    </source>
</evidence>
<accession>A0AAV0G245</accession>
<dbReference type="CDD" id="cd22157">
    <property type="entry name" value="F-box_AtFBW1-like"/>
    <property type="match status" value="1"/>
</dbReference>